<dbReference type="Gene3D" id="1.10.10.10">
    <property type="entry name" value="Winged helix-like DNA-binding domain superfamily/Winged helix DNA-binding domain"/>
    <property type="match status" value="1"/>
</dbReference>
<evidence type="ECO:0000256" key="1">
    <source>
        <dbReference type="ARBA" id="ARBA00008110"/>
    </source>
</evidence>
<dbReference type="Pfam" id="PF00126">
    <property type="entry name" value="HTH_1"/>
    <property type="match status" value="1"/>
</dbReference>
<dbReference type="PANTHER" id="PTHR30432:SF1">
    <property type="entry name" value="DNA-BINDING TRANSCRIPTIONAL DUAL REGULATOR MODE"/>
    <property type="match status" value="1"/>
</dbReference>
<keyword evidence="3 5" id="KW-0500">Molybdenum</keyword>
<dbReference type="Gene3D" id="2.40.50.100">
    <property type="match status" value="1"/>
</dbReference>
<evidence type="ECO:0000256" key="2">
    <source>
        <dbReference type="ARBA" id="ARBA00022448"/>
    </source>
</evidence>
<dbReference type="SUPFAM" id="SSF46785">
    <property type="entry name" value="Winged helix' DNA-binding domain"/>
    <property type="match status" value="1"/>
</dbReference>
<dbReference type="RefSeq" id="WP_377414525.1">
    <property type="nucleotide sequence ID" value="NZ_JBHSRS010000084.1"/>
</dbReference>
<evidence type="ECO:0000259" key="6">
    <source>
        <dbReference type="PROSITE" id="PS51866"/>
    </source>
</evidence>
<dbReference type="InterPro" id="IPR005116">
    <property type="entry name" value="Transp-assoc_OB_typ1"/>
</dbReference>
<gene>
    <name evidence="7" type="ORF">ACFQND_21285</name>
</gene>
<sequence length="264" mass="27500">MKKPAATALSFNSALSHEPADKRIEILRLVAESGSISQAAREAKVSYKAAWQAIDTLTNLAGVVLVERTVGGAKGGGASITQAGQKLLSIARLLDETRSQVFASFSSNELLLPRALPVLSNMSVRTSMRNQLPCKVEKIAVQGQVVRVYLRTAGSEGQALLVSRITRASAELLGLKKGQEVLALCKATAVRVIPFSADAGVSNAQSLGGQAVRVSRSKAGDEVSLQLDAGLQLVGFAEAGSGLKARARVLAQVDESAVVIALAA</sequence>
<dbReference type="InterPro" id="IPR016462">
    <property type="entry name" value="ModE"/>
</dbReference>
<organism evidence="7 8">
    <name type="scientific">Polaromonas aquatica</name>
    <dbReference type="NCBI Taxonomy" id="332657"/>
    <lineage>
        <taxon>Bacteria</taxon>
        <taxon>Pseudomonadati</taxon>
        <taxon>Pseudomonadota</taxon>
        <taxon>Betaproteobacteria</taxon>
        <taxon>Burkholderiales</taxon>
        <taxon>Comamonadaceae</taxon>
        <taxon>Polaromonas</taxon>
    </lineage>
</organism>
<reference evidence="8" key="1">
    <citation type="journal article" date="2019" name="Int. J. Syst. Evol. Microbiol.">
        <title>The Global Catalogue of Microorganisms (GCM) 10K type strain sequencing project: providing services to taxonomists for standard genome sequencing and annotation.</title>
        <authorList>
            <consortium name="The Broad Institute Genomics Platform"/>
            <consortium name="The Broad Institute Genome Sequencing Center for Infectious Disease"/>
            <person name="Wu L."/>
            <person name="Ma J."/>
        </authorList>
    </citation>
    <scope>NUCLEOTIDE SEQUENCE [LARGE SCALE GENOMIC DNA]</scope>
    <source>
        <strain evidence="8">CCUG 39402</strain>
    </source>
</reference>
<dbReference type="Proteomes" id="UP001596270">
    <property type="component" value="Unassembled WGS sequence"/>
</dbReference>
<dbReference type="SUPFAM" id="SSF50331">
    <property type="entry name" value="MOP-like"/>
    <property type="match status" value="1"/>
</dbReference>
<evidence type="ECO:0000313" key="7">
    <source>
        <dbReference type="EMBL" id="MFC6283770.1"/>
    </source>
</evidence>
<keyword evidence="8" id="KW-1185">Reference proteome</keyword>
<dbReference type="InterPro" id="IPR000847">
    <property type="entry name" value="LysR_HTH_N"/>
</dbReference>
<dbReference type="InterPro" id="IPR036388">
    <property type="entry name" value="WH-like_DNA-bd_sf"/>
</dbReference>
<proteinExistence type="inferred from homology"/>
<dbReference type="PIRSF" id="PIRSF005763">
    <property type="entry name" value="Txn_reg_ModE"/>
    <property type="match status" value="1"/>
</dbReference>
<dbReference type="InterPro" id="IPR051815">
    <property type="entry name" value="Molybdate_resp_trans_reg"/>
</dbReference>
<comment type="similarity">
    <text evidence="1 5">Belongs to the ModE family.</text>
</comment>
<dbReference type="EMBL" id="JBHSRS010000084">
    <property type="protein sequence ID" value="MFC6283770.1"/>
    <property type="molecule type" value="Genomic_DNA"/>
</dbReference>
<dbReference type="Pfam" id="PF03459">
    <property type="entry name" value="TOBE"/>
    <property type="match status" value="1"/>
</dbReference>
<dbReference type="PANTHER" id="PTHR30432">
    <property type="entry name" value="TRANSCRIPTIONAL REGULATOR MODE"/>
    <property type="match status" value="1"/>
</dbReference>
<evidence type="ECO:0000256" key="4">
    <source>
        <dbReference type="ARBA" id="ARBA00022737"/>
    </source>
</evidence>
<evidence type="ECO:0000313" key="8">
    <source>
        <dbReference type="Proteomes" id="UP001596270"/>
    </source>
</evidence>
<keyword evidence="2 5" id="KW-0813">Transport</keyword>
<comment type="caution">
    <text evidence="7">The sequence shown here is derived from an EMBL/GenBank/DDBJ whole genome shotgun (WGS) entry which is preliminary data.</text>
</comment>
<dbReference type="InterPro" id="IPR004606">
    <property type="entry name" value="Mop_domain"/>
</dbReference>
<evidence type="ECO:0000256" key="3">
    <source>
        <dbReference type="ARBA" id="ARBA00022505"/>
    </source>
</evidence>
<dbReference type="InterPro" id="IPR008995">
    <property type="entry name" value="Mo/tungstate-bd_C_term_dom"/>
</dbReference>
<keyword evidence="4" id="KW-0677">Repeat</keyword>
<protein>
    <submittedName>
        <fullName evidence="7">TOBE domain-containing protein</fullName>
    </submittedName>
</protein>
<name>A0ABW1U2M3_9BURK</name>
<feature type="domain" description="Mop" evidence="6">
    <location>
        <begin position="125"/>
        <end position="194"/>
    </location>
</feature>
<accession>A0ABW1U2M3</accession>
<dbReference type="InterPro" id="IPR036390">
    <property type="entry name" value="WH_DNA-bd_sf"/>
</dbReference>
<dbReference type="PROSITE" id="PS51866">
    <property type="entry name" value="MOP"/>
    <property type="match status" value="1"/>
</dbReference>
<evidence type="ECO:0000256" key="5">
    <source>
        <dbReference type="PIRNR" id="PIRNR005763"/>
    </source>
</evidence>